<feature type="compositionally biased region" description="Polar residues" evidence="1">
    <location>
        <begin position="300"/>
        <end position="311"/>
    </location>
</feature>
<evidence type="ECO:0000313" key="3">
    <source>
        <dbReference type="Proteomes" id="UP001497444"/>
    </source>
</evidence>
<protein>
    <submittedName>
        <fullName evidence="2">Uncharacterized protein</fullName>
    </submittedName>
</protein>
<gene>
    <name evidence="2" type="ORF">CSSPJE1EN1_LOCUS15530</name>
</gene>
<name>A0ABP0WT56_9BRYO</name>
<evidence type="ECO:0000256" key="1">
    <source>
        <dbReference type="SAM" id="MobiDB-lite"/>
    </source>
</evidence>
<reference evidence="2" key="1">
    <citation type="submission" date="2024-02" db="EMBL/GenBank/DDBJ databases">
        <authorList>
            <consortium name="ELIXIR-Norway"/>
            <consortium name="Elixir Norway"/>
        </authorList>
    </citation>
    <scope>NUCLEOTIDE SEQUENCE</scope>
</reference>
<dbReference type="EMBL" id="OZ020098">
    <property type="protein sequence ID" value="CAK9270052.1"/>
    <property type="molecule type" value="Genomic_DNA"/>
</dbReference>
<feature type="region of interest" description="Disordered" evidence="1">
    <location>
        <begin position="298"/>
        <end position="323"/>
    </location>
</feature>
<keyword evidence="3" id="KW-1185">Reference proteome</keyword>
<sequence length="602" mass="67600">MSINMTSGEKNKGLSRDPWSSFTSKTDKNGTKSDQFPADIEEQMQLEFAIWRSGNSTRKQVNMHLDERKGLATIVFPEGLSFFVYPLSVCKNVPSSNSNIQQRIHLSEMSYKVQILFLHNHGSVELSPNGSEAECVIPGLELDLLNNQFVQVCSQPSAEHPMCSMKLIQRPASQKKIQGTLGKKLCVPLLDNYGACLQVLSNELDDQHEHNVTDDEAIRDIQMSNLDRELQARVQEQVESTARACQVSAEVVMEISKLGASILTGDEASPRTSYSNAPAATQVMWEALVKNKYLRHSKDLSSPSQGDQNPNAGYEMGGDTDGSERSWQEIAALCRSGNQKAVLEGNVLQWCSVKYLKESCAIQITIDVGAFMEDGLDLWMTGISVYSPLIVKISLKQDWGLTPFTGGYQVDAYQGAHETHDAKPSMAVTRFIPHIVKQYVTNAHKNGTGPKQLSDEGFIIGIMRRIVYSLMFMKYNCVICEEIHFDFRHGSSSVPRPCAKRLCTVLFAMWRNITPPKIVTLAGLQTWLHKKFKVTDMTLLDNMLTTLSLDFSDTRYMDLSNMKFKEKISRLAFIISRKGNSPWVYFLATKEMKEITQEAKQK</sequence>
<proteinExistence type="predicted"/>
<evidence type="ECO:0000313" key="2">
    <source>
        <dbReference type="EMBL" id="CAK9270052.1"/>
    </source>
</evidence>
<feature type="region of interest" description="Disordered" evidence="1">
    <location>
        <begin position="1"/>
        <end position="35"/>
    </location>
</feature>
<organism evidence="2 3">
    <name type="scientific">Sphagnum jensenii</name>
    <dbReference type="NCBI Taxonomy" id="128206"/>
    <lineage>
        <taxon>Eukaryota</taxon>
        <taxon>Viridiplantae</taxon>
        <taxon>Streptophyta</taxon>
        <taxon>Embryophyta</taxon>
        <taxon>Bryophyta</taxon>
        <taxon>Sphagnophytina</taxon>
        <taxon>Sphagnopsida</taxon>
        <taxon>Sphagnales</taxon>
        <taxon>Sphagnaceae</taxon>
        <taxon>Sphagnum</taxon>
    </lineage>
</organism>
<dbReference type="Proteomes" id="UP001497444">
    <property type="component" value="Chromosome 3"/>
</dbReference>
<accession>A0ABP0WT56</accession>